<feature type="region of interest" description="Disordered" evidence="4">
    <location>
        <begin position="173"/>
        <end position="194"/>
    </location>
</feature>
<dbReference type="AlphaFoldDB" id="A0A0M8MMD1"/>
<feature type="region of interest" description="Disordered" evidence="4">
    <location>
        <begin position="76"/>
        <end position="121"/>
    </location>
</feature>
<feature type="compositionally biased region" description="Basic and acidic residues" evidence="4">
    <location>
        <begin position="321"/>
        <end position="346"/>
    </location>
</feature>
<reference evidence="8 9" key="1">
    <citation type="submission" date="2015-07" db="EMBL/GenBank/DDBJ databases">
        <title>Draft Genome Sequence of Malassezia furfur CBS1878 and Malassezia pachydermatis CBS1879.</title>
        <authorList>
            <person name="Triana S."/>
            <person name="Ohm R."/>
            <person name="Gonzalez A."/>
            <person name="DeCock H."/>
            <person name="Restrepo S."/>
            <person name="Celis A."/>
        </authorList>
    </citation>
    <scope>NUCLEOTIDE SEQUENCE [LARGE SCALE GENOMIC DNA]</scope>
    <source>
        <strain evidence="8 9">CBS 1879</strain>
    </source>
</reference>
<dbReference type="SMART" id="SM00233">
    <property type="entry name" value="PH"/>
    <property type="match status" value="1"/>
</dbReference>
<feature type="compositionally biased region" description="Polar residues" evidence="4">
    <location>
        <begin position="971"/>
        <end position="983"/>
    </location>
</feature>
<feature type="compositionally biased region" description="Polar residues" evidence="4">
    <location>
        <begin position="1005"/>
        <end position="1023"/>
    </location>
</feature>
<name>A0A0M8MMD1_9BASI</name>
<keyword evidence="2" id="KW-0597">Phosphoprotein</keyword>
<feature type="compositionally biased region" description="Pro residues" evidence="4">
    <location>
        <begin position="582"/>
        <end position="608"/>
    </location>
</feature>
<dbReference type="Pfam" id="PF07647">
    <property type="entry name" value="SAM_2"/>
    <property type="match status" value="1"/>
</dbReference>
<feature type="compositionally biased region" description="Low complexity" evidence="4">
    <location>
        <begin position="682"/>
        <end position="719"/>
    </location>
</feature>
<dbReference type="GO" id="GO:0042147">
    <property type="term" value="P:retrograde transport, endosome to Golgi"/>
    <property type="evidence" value="ECO:0007669"/>
    <property type="project" value="TreeGrafter"/>
</dbReference>
<dbReference type="InterPro" id="IPR001660">
    <property type="entry name" value="SAM"/>
</dbReference>
<evidence type="ECO:0000256" key="1">
    <source>
        <dbReference type="ARBA" id="ARBA00022443"/>
    </source>
</evidence>
<dbReference type="Proteomes" id="UP000037751">
    <property type="component" value="Unassembled WGS sequence"/>
</dbReference>
<dbReference type="GeneID" id="28729031"/>
<dbReference type="InterPro" id="IPR011993">
    <property type="entry name" value="PH-like_dom_sf"/>
</dbReference>
<dbReference type="PROSITE" id="PS50105">
    <property type="entry name" value="SAM_DOMAIN"/>
    <property type="match status" value="1"/>
</dbReference>
<dbReference type="InterPro" id="IPR036028">
    <property type="entry name" value="SH3-like_dom_sf"/>
</dbReference>
<dbReference type="InterPro" id="IPR001452">
    <property type="entry name" value="SH3_domain"/>
</dbReference>
<dbReference type="GO" id="GO:0001881">
    <property type="term" value="P:receptor recycling"/>
    <property type="evidence" value="ECO:0007669"/>
    <property type="project" value="TreeGrafter"/>
</dbReference>
<dbReference type="EMBL" id="LGAV01000002">
    <property type="protein sequence ID" value="KOS15396.1"/>
    <property type="molecule type" value="Genomic_DNA"/>
</dbReference>
<evidence type="ECO:0000256" key="2">
    <source>
        <dbReference type="ARBA" id="ARBA00022553"/>
    </source>
</evidence>
<feature type="domain" description="PH" evidence="6">
    <location>
        <begin position="871"/>
        <end position="966"/>
    </location>
</feature>
<feature type="compositionally biased region" description="Acidic residues" evidence="4">
    <location>
        <begin position="182"/>
        <end position="191"/>
    </location>
</feature>
<feature type="region of interest" description="Disordered" evidence="4">
    <location>
        <begin position="675"/>
        <end position="839"/>
    </location>
</feature>
<accession>A0A0M8MMD1</accession>
<feature type="domain" description="SH3" evidence="5">
    <location>
        <begin position="4"/>
        <end position="67"/>
    </location>
</feature>
<evidence type="ECO:0000313" key="8">
    <source>
        <dbReference type="EMBL" id="KOS15396.1"/>
    </source>
</evidence>
<dbReference type="RefSeq" id="XP_017993028.1">
    <property type="nucleotide sequence ID" value="XM_018137156.1"/>
</dbReference>
<dbReference type="PRINTS" id="PR00452">
    <property type="entry name" value="SH3DOMAIN"/>
</dbReference>
<dbReference type="SUPFAM" id="SSF47769">
    <property type="entry name" value="SAM/Pointed domain"/>
    <property type="match status" value="1"/>
</dbReference>
<dbReference type="CDD" id="cd09535">
    <property type="entry name" value="SAM_BOI-like_fungal"/>
    <property type="match status" value="1"/>
</dbReference>
<feature type="domain" description="SAM" evidence="7">
    <location>
        <begin position="504"/>
        <end position="568"/>
    </location>
</feature>
<dbReference type="GO" id="GO:0005802">
    <property type="term" value="C:trans-Golgi network"/>
    <property type="evidence" value="ECO:0007669"/>
    <property type="project" value="TreeGrafter"/>
</dbReference>
<feature type="compositionally biased region" description="Low complexity" evidence="4">
    <location>
        <begin position="357"/>
        <end position="379"/>
    </location>
</feature>
<protein>
    <submittedName>
        <fullName evidence="8">Boi1-bem1 protein-binding protein</fullName>
    </submittedName>
</protein>
<feature type="region of interest" description="Disordered" evidence="4">
    <location>
        <begin position="214"/>
        <end position="500"/>
    </location>
</feature>
<dbReference type="PROSITE" id="PS50002">
    <property type="entry name" value="SH3"/>
    <property type="match status" value="1"/>
</dbReference>
<dbReference type="InterPro" id="IPR001849">
    <property type="entry name" value="PH_domain"/>
</dbReference>
<gene>
    <name evidence="8" type="ORF">Malapachy_2668</name>
</gene>
<dbReference type="Pfam" id="PF00169">
    <property type="entry name" value="PH"/>
    <property type="match status" value="1"/>
</dbReference>
<evidence type="ECO:0000259" key="5">
    <source>
        <dbReference type="PROSITE" id="PS50002"/>
    </source>
</evidence>
<comment type="caution">
    <text evidence="8">The sequence shown here is derived from an EMBL/GenBank/DDBJ whole genome shotgun (WGS) entry which is preliminary data.</text>
</comment>
<feature type="compositionally biased region" description="Low complexity" evidence="4">
    <location>
        <begin position="756"/>
        <end position="773"/>
    </location>
</feature>
<feature type="compositionally biased region" description="Low complexity" evidence="4">
    <location>
        <begin position="274"/>
        <end position="293"/>
    </location>
</feature>
<dbReference type="SUPFAM" id="SSF50044">
    <property type="entry name" value="SH3-domain"/>
    <property type="match status" value="1"/>
</dbReference>
<evidence type="ECO:0000259" key="6">
    <source>
        <dbReference type="PROSITE" id="PS50003"/>
    </source>
</evidence>
<keyword evidence="1 3" id="KW-0728">SH3 domain</keyword>
<evidence type="ECO:0000256" key="4">
    <source>
        <dbReference type="SAM" id="MobiDB-lite"/>
    </source>
</evidence>
<evidence type="ECO:0000259" key="7">
    <source>
        <dbReference type="PROSITE" id="PS50105"/>
    </source>
</evidence>
<dbReference type="VEuPathDB" id="FungiDB:Malapachy_2668"/>
<dbReference type="InterPro" id="IPR013761">
    <property type="entry name" value="SAM/pointed_sf"/>
</dbReference>
<feature type="compositionally biased region" description="Low complexity" evidence="4">
    <location>
        <begin position="214"/>
        <end position="227"/>
    </location>
</feature>
<feature type="region of interest" description="Disordered" evidence="4">
    <location>
        <begin position="573"/>
        <end position="618"/>
    </location>
</feature>
<feature type="compositionally biased region" description="Basic and acidic residues" evidence="4">
    <location>
        <begin position="112"/>
        <end position="121"/>
    </location>
</feature>
<organism evidence="8 9">
    <name type="scientific">Malassezia pachydermatis</name>
    <dbReference type="NCBI Taxonomy" id="77020"/>
    <lineage>
        <taxon>Eukaryota</taxon>
        <taxon>Fungi</taxon>
        <taxon>Dikarya</taxon>
        <taxon>Basidiomycota</taxon>
        <taxon>Ustilaginomycotina</taxon>
        <taxon>Malasseziomycetes</taxon>
        <taxon>Malasseziales</taxon>
        <taxon>Malasseziaceae</taxon>
        <taxon>Malassezia</taxon>
    </lineage>
</organism>
<dbReference type="CDD" id="cd00174">
    <property type="entry name" value="SH3"/>
    <property type="match status" value="1"/>
</dbReference>
<dbReference type="Pfam" id="PF14604">
    <property type="entry name" value="SH3_9"/>
    <property type="match status" value="1"/>
</dbReference>
<dbReference type="SMART" id="SM00326">
    <property type="entry name" value="SH3"/>
    <property type="match status" value="1"/>
</dbReference>
<dbReference type="OrthoDB" id="73680at2759"/>
<dbReference type="Gene3D" id="2.30.30.40">
    <property type="entry name" value="SH3 Domains"/>
    <property type="match status" value="1"/>
</dbReference>
<dbReference type="GO" id="GO:0007032">
    <property type="term" value="P:endosome organization"/>
    <property type="evidence" value="ECO:0007669"/>
    <property type="project" value="TreeGrafter"/>
</dbReference>
<feature type="region of interest" description="Disordered" evidence="4">
    <location>
        <begin position="971"/>
        <end position="1023"/>
    </location>
</feature>
<dbReference type="Gene3D" id="1.10.150.50">
    <property type="entry name" value="Transcription Factor, Ets-1"/>
    <property type="match status" value="1"/>
</dbReference>
<feature type="compositionally biased region" description="Low complexity" evidence="4">
    <location>
        <begin position="478"/>
        <end position="500"/>
    </location>
</feature>
<dbReference type="PANTHER" id="PTHR22902:SF27">
    <property type="entry name" value="PLECKSTRIN HOMOLOGY DOMAIN-CONTAINING FAMILY A MEMBER 3"/>
    <property type="match status" value="1"/>
</dbReference>
<keyword evidence="9" id="KW-1185">Reference proteome</keyword>
<dbReference type="STRING" id="77020.A0A0M8MMD1"/>
<dbReference type="PANTHER" id="PTHR22902">
    <property type="entry name" value="SESQUIPEDALIAN"/>
    <property type="match status" value="1"/>
</dbReference>
<feature type="compositionally biased region" description="Acidic residues" evidence="4">
    <location>
        <begin position="263"/>
        <end position="273"/>
    </location>
</feature>
<feature type="compositionally biased region" description="Basic and acidic residues" evidence="4">
    <location>
        <begin position="82"/>
        <end position="91"/>
    </location>
</feature>
<dbReference type="SMART" id="SM00454">
    <property type="entry name" value="SAM"/>
    <property type="match status" value="1"/>
</dbReference>
<dbReference type="Gene3D" id="2.30.29.30">
    <property type="entry name" value="Pleckstrin-homology domain (PH domain)/Phosphotyrosine-binding domain (PTB)"/>
    <property type="match status" value="1"/>
</dbReference>
<evidence type="ECO:0000313" key="9">
    <source>
        <dbReference type="Proteomes" id="UP000037751"/>
    </source>
</evidence>
<dbReference type="PROSITE" id="PS50003">
    <property type="entry name" value="PH_DOMAIN"/>
    <property type="match status" value="1"/>
</dbReference>
<sequence>MSTKPVEYVYALYNFEAENPDEVSFKVGERVLVVEKDDAYGDGWFQGTNERGETGLFPFSYTTYDEAAARMMLNSATSQAPADKEATKERSTTAVEPDATSKAAPTTQTNEDATKERRTDDVALGSIGAAALGAGGAGAGAAAASATQGPAKSSGVLHSTMNDIDNALSELKTSSPVIPSAAEEDEDDDGSENGFVGHAAARAELAKKARMSLAQQAQAQAEEQGGAWNASHGLGEPGSISNAKRMSLGGTAPGVTPLAMLEMSDESEDEEDAMSATPASPTRTTAEPVVPVVPIVPPKAAPGANETTAPVTTMPLVTRSDVTEPVKPAESEPVKPMEAVKDEPAKPAESIQPEPATVVQSEPVKVVQPEPVKVTQPEPAKVAQPEPVKVTQPEPAKVAQPEPVKPMASAQREPVKPTPSVQPEPVKAVDPEPAVSTMDEDEDTHEVSIPGSFSMDEPIRKAAPPKPVATARTTTSRVPVPSAATAPSATAPSATMPTTDPMTWSVEEVVQWAKAKKYDDQVIEKLAEHEISGDALLAMDINMLKEIDIVAFGRRFHVANGIKELRERGVATSSAPLSPSVQSPPPAWAQVPTSPPPMTGSAPIPAPITVPSSVGTPVTEKSLDLRETATSASAVQSTPPVSRTLASEPLYLSPTHRTQLAPPASWSSMKAATRLPWDKDVPVSAPLSSSTTTSSSPLPFSAPVSTSTPPKVPSSVPTVIAVPSASTTSATDLPGVPRRMADDNQQRPATPPKPSQSPLSSPVMVSKPMPSVPQDTAAQAPQPVPLPTPVTESAPAPPSPSPKMESRSRFPLLSPRPKQTQVSAPSGAAPSKSQISAPMPVGTTTAAAAGVGSGAAAATASTTTVLSKIGPVDKQGWIKKRGERYNTWNARYLVLQGNDLLVLRDPNAVKVKSHIPLRGYKVYADDPSTGRHGFKILHDAERTHHFSHEDPKELRAWMKSVMKATIGRDTSQPVISSYSNPTISLEEAQRRRPRPPSPHHPSSRGQADSQAAPTGLASHTPTL</sequence>
<evidence type="ECO:0000256" key="3">
    <source>
        <dbReference type="PROSITE-ProRule" id="PRU00192"/>
    </source>
</evidence>
<dbReference type="GO" id="GO:0005829">
    <property type="term" value="C:cytosol"/>
    <property type="evidence" value="ECO:0007669"/>
    <property type="project" value="GOC"/>
</dbReference>
<dbReference type="GO" id="GO:0055037">
    <property type="term" value="C:recycling endosome"/>
    <property type="evidence" value="ECO:0007669"/>
    <property type="project" value="TreeGrafter"/>
</dbReference>
<dbReference type="InterPro" id="IPR045188">
    <property type="entry name" value="Boi1/Boi2-like"/>
</dbReference>
<dbReference type="SUPFAM" id="SSF50729">
    <property type="entry name" value="PH domain-like"/>
    <property type="match status" value="1"/>
</dbReference>
<dbReference type="GO" id="GO:0005769">
    <property type="term" value="C:early endosome"/>
    <property type="evidence" value="ECO:0007669"/>
    <property type="project" value="TreeGrafter"/>
</dbReference>
<proteinExistence type="predicted"/>